<dbReference type="GO" id="GO:0015128">
    <property type="term" value="F:gluconate transmembrane transporter activity"/>
    <property type="evidence" value="ECO:0007669"/>
    <property type="project" value="InterPro"/>
</dbReference>
<feature type="transmembrane region" description="Helical" evidence="1">
    <location>
        <begin position="334"/>
        <end position="359"/>
    </location>
</feature>
<dbReference type="Pfam" id="PF02447">
    <property type="entry name" value="GntP_permease"/>
    <property type="match status" value="1"/>
</dbReference>
<organism evidence="2 3">
    <name type="scientific">Hominiventricola filiformis</name>
    <dbReference type="NCBI Taxonomy" id="2885352"/>
    <lineage>
        <taxon>Bacteria</taxon>
        <taxon>Bacillati</taxon>
        <taxon>Bacillota</taxon>
        <taxon>Clostridia</taxon>
        <taxon>Lachnospirales</taxon>
        <taxon>Lachnospiraceae</taxon>
        <taxon>Hominiventricola</taxon>
    </lineage>
</organism>
<protein>
    <submittedName>
        <fullName evidence="2">GntP family permease</fullName>
    </submittedName>
</protein>
<dbReference type="EMBL" id="JAJEPS010000008">
    <property type="protein sequence ID" value="MCC2126381.1"/>
    <property type="molecule type" value="Genomic_DNA"/>
</dbReference>
<dbReference type="AlphaFoldDB" id="A0AAE3DC58"/>
<dbReference type="InterPro" id="IPR003474">
    <property type="entry name" value="Glcn_transporter"/>
</dbReference>
<feature type="transmembrane region" description="Helical" evidence="1">
    <location>
        <begin position="299"/>
        <end position="322"/>
    </location>
</feature>
<evidence type="ECO:0000256" key="1">
    <source>
        <dbReference type="SAM" id="Phobius"/>
    </source>
</evidence>
<dbReference type="GO" id="GO:0005886">
    <property type="term" value="C:plasma membrane"/>
    <property type="evidence" value="ECO:0007669"/>
    <property type="project" value="TreeGrafter"/>
</dbReference>
<keyword evidence="3" id="KW-1185">Reference proteome</keyword>
<accession>A0AAE3DC58</accession>
<reference evidence="2 3" key="1">
    <citation type="submission" date="2021-10" db="EMBL/GenBank/DDBJ databases">
        <title>Anaerobic single-cell dispensing facilitates the cultivation of human gut bacteria.</title>
        <authorList>
            <person name="Afrizal A."/>
        </authorList>
    </citation>
    <scope>NUCLEOTIDE SEQUENCE [LARGE SCALE GENOMIC DNA]</scope>
    <source>
        <strain evidence="2 3">CLA-AA-H276</strain>
    </source>
</reference>
<evidence type="ECO:0000313" key="3">
    <source>
        <dbReference type="Proteomes" id="UP001198220"/>
    </source>
</evidence>
<dbReference type="RefSeq" id="WP_118770740.1">
    <property type="nucleotide sequence ID" value="NZ_JAJEPS010000008.1"/>
</dbReference>
<keyword evidence="1" id="KW-0472">Membrane</keyword>
<feature type="transmembrane region" description="Helical" evidence="1">
    <location>
        <begin position="7"/>
        <end position="38"/>
    </location>
</feature>
<proteinExistence type="predicted"/>
<dbReference type="Proteomes" id="UP001198220">
    <property type="component" value="Unassembled WGS sequence"/>
</dbReference>
<feature type="transmembrane region" description="Helical" evidence="1">
    <location>
        <begin position="58"/>
        <end position="77"/>
    </location>
</feature>
<gene>
    <name evidence="2" type="ORF">LKD36_09320</name>
</gene>
<feature type="transmembrane region" description="Helical" evidence="1">
    <location>
        <begin position="98"/>
        <end position="120"/>
    </location>
</feature>
<name>A0AAE3DC58_9FIRM</name>
<feature type="transmembrane region" description="Helical" evidence="1">
    <location>
        <begin position="259"/>
        <end position="279"/>
    </location>
</feature>
<feature type="transmembrane region" description="Helical" evidence="1">
    <location>
        <begin position="171"/>
        <end position="193"/>
    </location>
</feature>
<feature type="transmembrane region" description="Helical" evidence="1">
    <location>
        <begin position="228"/>
        <end position="252"/>
    </location>
</feature>
<feature type="transmembrane region" description="Helical" evidence="1">
    <location>
        <begin position="140"/>
        <end position="159"/>
    </location>
</feature>
<dbReference type="PANTHER" id="PTHR30354">
    <property type="entry name" value="GNT FAMILY GLUCONATE TRANSPORTER"/>
    <property type="match status" value="1"/>
</dbReference>
<comment type="caution">
    <text evidence="2">The sequence shown here is derived from an EMBL/GenBank/DDBJ whole genome shotgun (WGS) entry which is preliminary data.</text>
</comment>
<feature type="transmembrane region" description="Helical" evidence="1">
    <location>
        <begin position="415"/>
        <end position="435"/>
    </location>
</feature>
<evidence type="ECO:0000313" key="2">
    <source>
        <dbReference type="EMBL" id="MCC2126381.1"/>
    </source>
</evidence>
<dbReference type="PANTHER" id="PTHR30354:SF7">
    <property type="entry name" value="BLL7963 PROTEIN"/>
    <property type="match status" value="1"/>
</dbReference>
<keyword evidence="1" id="KW-0812">Transmembrane</keyword>
<keyword evidence="1" id="KW-1133">Transmembrane helix</keyword>
<sequence length="438" mass="46677">MLGVIGIVVALVVLVALTFKGWHMGVVAIASSLIIILTSQMDIWTTITENFAPSFTSFAGNWFLVFSLAAIFGKVMDLGGASMSIARHTVKLLGKKQIVLIVLVVSLILSYAGIGVFVIAFTMYPICLALFKEADIPKKVFPGLMLAVPATVCMVFLPGTPSTQNLIPAEFFGTSIYAAPVIGIISSIVVFILDYLFYSWVVKRCAARGEHFVPGENDTIPDLNDESVLAGLPSAGAAFAPIVVLIIAIFVFQKGFGYAANYSVCLATTIAIILGIILYRGKFNVKEVCTAGITNGLNALMVTSCIMGFGGVVTASPTYTSCVNWLMSLDMSPIMLMFLSINVICMITGSSTGGLNIFLNSMGEYLITTGINTQILHRLSAIASAGLDAMPHASGVVLANSIAKTDMIDTYKYTFISQCMIPIVGFFVALLLYMVGVC</sequence>